<dbReference type="Proteomes" id="UP001302602">
    <property type="component" value="Unassembled WGS sequence"/>
</dbReference>
<dbReference type="AlphaFoldDB" id="A0AAN6U9Q4"/>
<evidence type="ECO:0000313" key="3">
    <source>
        <dbReference type="Proteomes" id="UP001302602"/>
    </source>
</evidence>
<proteinExistence type="predicted"/>
<feature type="compositionally biased region" description="Polar residues" evidence="1">
    <location>
        <begin position="137"/>
        <end position="147"/>
    </location>
</feature>
<dbReference type="GeneID" id="87824323"/>
<accession>A0AAN6U9Q4</accession>
<reference evidence="2" key="2">
    <citation type="submission" date="2023-05" db="EMBL/GenBank/DDBJ databases">
        <authorList>
            <consortium name="Lawrence Berkeley National Laboratory"/>
            <person name="Steindorff A."/>
            <person name="Hensen N."/>
            <person name="Bonometti L."/>
            <person name="Westerberg I."/>
            <person name="Brannstrom I.O."/>
            <person name="Guillou S."/>
            <person name="Cros-Aarteil S."/>
            <person name="Calhoun S."/>
            <person name="Haridas S."/>
            <person name="Kuo A."/>
            <person name="Mondo S."/>
            <person name="Pangilinan J."/>
            <person name="Riley R."/>
            <person name="Labutti K."/>
            <person name="Andreopoulos B."/>
            <person name="Lipzen A."/>
            <person name="Chen C."/>
            <person name="Yanf M."/>
            <person name="Daum C."/>
            <person name="Ng V."/>
            <person name="Clum A."/>
            <person name="Ohm R."/>
            <person name="Martin F."/>
            <person name="Silar P."/>
            <person name="Natvig D."/>
            <person name="Lalanne C."/>
            <person name="Gautier V."/>
            <person name="Ament-Velasquez S.L."/>
            <person name="Kruys A."/>
            <person name="Hutchinson M.I."/>
            <person name="Powell A.J."/>
            <person name="Barry K."/>
            <person name="Miller A.N."/>
            <person name="Grigoriev I.V."/>
            <person name="Debuchy R."/>
            <person name="Gladieux P."/>
            <person name="Thoren M.H."/>
            <person name="Johannesson H."/>
        </authorList>
    </citation>
    <scope>NUCLEOTIDE SEQUENCE</scope>
    <source>
        <strain evidence="2">CBS 731.68</strain>
    </source>
</reference>
<evidence type="ECO:0000256" key="1">
    <source>
        <dbReference type="SAM" id="MobiDB-lite"/>
    </source>
</evidence>
<evidence type="ECO:0000313" key="2">
    <source>
        <dbReference type="EMBL" id="KAK4128958.1"/>
    </source>
</evidence>
<gene>
    <name evidence="2" type="ORF">N657DRAFT_47787</name>
</gene>
<comment type="caution">
    <text evidence="2">The sequence shown here is derived from an EMBL/GenBank/DDBJ whole genome shotgun (WGS) entry which is preliminary data.</text>
</comment>
<dbReference type="EMBL" id="MU853223">
    <property type="protein sequence ID" value="KAK4128958.1"/>
    <property type="molecule type" value="Genomic_DNA"/>
</dbReference>
<dbReference type="RefSeq" id="XP_062652729.1">
    <property type="nucleotide sequence ID" value="XM_062787553.1"/>
</dbReference>
<feature type="region of interest" description="Disordered" evidence="1">
    <location>
        <begin position="79"/>
        <end position="147"/>
    </location>
</feature>
<reference evidence="2" key="1">
    <citation type="journal article" date="2023" name="Mol. Phylogenet. Evol.">
        <title>Genome-scale phylogeny and comparative genomics of the fungal order Sordariales.</title>
        <authorList>
            <person name="Hensen N."/>
            <person name="Bonometti L."/>
            <person name="Westerberg I."/>
            <person name="Brannstrom I.O."/>
            <person name="Guillou S."/>
            <person name="Cros-Aarteil S."/>
            <person name="Calhoun S."/>
            <person name="Haridas S."/>
            <person name="Kuo A."/>
            <person name="Mondo S."/>
            <person name="Pangilinan J."/>
            <person name="Riley R."/>
            <person name="LaButti K."/>
            <person name="Andreopoulos B."/>
            <person name="Lipzen A."/>
            <person name="Chen C."/>
            <person name="Yan M."/>
            <person name="Daum C."/>
            <person name="Ng V."/>
            <person name="Clum A."/>
            <person name="Steindorff A."/>
            <person name="Ohm R.A."/>
            <person name="Martin F."/>
            <person name="Silar P."/>
            <person name="Natvig D.O."/>
            <person name="Lalanne C."/>
            <person name="Gautier V."/>
            <person name="Ament-Velasquez S.L."/>
            <person name="Kruys A."/>
            <person name="Hutchinson M.I."/>
            <person name="Powell A.J."/>
            <person name="Barry K."/>
            <person name="Miller A.N."/>
            <person name="Grigoriev I.V."/>
            <person name="Debuchy R."/>
            <person name="Gladieux P."/>
            <person name="Hiltunen Thoren M."/>
            <person name="Johannesson H."/>
        </authorList>
    </citation>
    <scope>NUCLEOTIDE SEQUENCE</scope>
    <source>
        <strain evidence="2">CBS 731.68</strain>
    </source>
</reference>
<name>A0AAN6U9Q4_9PEZI</name>
<protein>
    <submittedName>
        <fullName evidence="2">Uncharacterized protein</fullName>
    </submittedName>
</protein>
<organism evidence="2 3">
    <name type="scientific">Parathielavia appendiculata</name>
    <dbReference type="NCBI Taxonomy" id="2587402"/>
    <lineage>
        <taxon>Eukaryota</taxon>
        <taxon>Fungi</taxon>
        <taxon>Dikarya</taxon>
        <taxon>Ascomycota</taxon>
        <taxon>Pezizomycotina</taxon>
        <taxon>Sordariomycetes</taxon>
        <taxon>Sordariomycetidae</taxon>
        <taxon>Sordariales</taxon>
        <taxon>Chaetomiaceae</taxon>
        <taxon>Parathielavia</taxon>
    </lineage>
</organism>
<sequence length="147" mass="16598">MKQSFEPRALSSVYCKCYGSFLSSGFSFVLFFGESGWLRVHCAQRAEKETENPREKLIMIHYPVYLTLMLQKDDIVPPDTRPIYAPERPKAKSTTIQPFPAVHPPSNSRFSPCPKSPKPVRSSQTPKMPSGPILSTFVHQSRVPSVE</sequence>
<keyword evidence="3" id="KW-1185">Reference proteome</keyword>